<dbReference type="GO" id="GO:0003676">
    <property type="term" value="F:nucleic acid binding"/>
    <property type="evidence" value="ECO:0007669"/>
    <property type="project" value="InterPro"/>
</dbReference>
<dbReference type="InterPro" id="IPR002156">
    <property type="entry name" value="RNaseH_domain"/>
</dbReference>
<protein>
    <recommendedName>
        <fullName evidence="1">RNase H type-1 domain-containing protein</fullName>
    </recommendedName>
</protein>
<dbReference type="Gene3D" id="3.30.420.10">
    <property type="entry name" value="Ribonuclease H-like superfamily/Ribonuclease H"/>
    <property type="match status" value="1"/>
</dbReference>
<name>A0AAE1VXS9_9LAMI</name>
<dbReference type="InterPro" id="IPR053151">
    <property type="entry name" value="RNase_H-like"/>
</dbReference>
<evidence type="ECO:0000313" key="3">
    <source>
        <dbReference type="Proteomes" id="UP001289374"/>
    </source>
</evidence>
<reference evidence="2" key="1">
    <citation type="submission" date="2020-06" db="EMBL/GenBank/DDBJ databases">
        <authorList>
            <person name="Li T."/>
            <person name="Hu X."/>
            <person name="Zhang T."/>
            <person name="Song X."/>
            <person name="Zhang H."/>
            <person name="Dai N."/>
            <person name="Sheng W."/>
            <person name="Hou X."/>
            <person name="Wei L."/>
        </authorList>
    </citation>
    <scope>NUCLEOTIDE SEQUENCE</scope>
    <source>
        <strain evidence="2">K16</strain>
        <tissue evidence="2">Leaf</tissue>
    </source>
</reference>
<proteinExistence type="predicted"/>
<dbReference type="PANTHER" id="PTHR47723">
    <property type="entry name" value="OS05G0353850 PROTEIN"/>
    <property type="match status" value="1"/>
</dbReference>
<dbReference type="SUPFAM" id="SSF53098">
    <property type="entry name" value="Ribonuclease H-like"/>
    <property type="match status" value="1"/>
</dbReference>
<evidence type="ECO:0000259" key="1">
    <source>
        <dbReference type="Pfam" id="PF13456"/>
    </source>
</evidence>
<organism evidence="2 3">
    <name type="scientific">Sesamum angolense</name>
    <dbReference type="NCBI Taxonomy" id="2727404"/>
    <lineage>
        <taxon>Eukaryota</taxon>
        <taxon>Viridiplantae</taxon>
        <taxon>Streptophyta</taxon>
        <taxon>Embryophyta</taxon>
        <taxon>Tracheophyta</taxon>
        <taxon>Spermatophyta</taxon>
        <taxon>Magnoliopsida</taxon>
        <taxon>eudicotyledons</taxon>
        <taxon>Gunneridae</taxon>
        <taxon>Pentapetalae</taxon>
        <taxon>asterids</taxon>
        <taxon>lamiids</taxon>
        <taxon>Lamiales</taxon>
        <taxon>Pedaliaceae</taxon>
        <taxon>Sesamum</taxon>
    </lineage>
</organism>
<dbReference type="InterPro" id="IPR044730">
    <property type="entry name" value="RNase_H-like_dom_plant"/>
</dbReference>
<gene>
    <name evidence="2" type="ORF">Sango_2752600</name>
</gene>
<accession>A0AAE1VXS9</accession>
<comment type="caution">
    <text evidence="2">The sequence shown here is derived from an EMBL/GenBank/DDBJ whole genome shotgun (WGS) entry which is preliminary data.</text>
</comment>
<sequence length="272" mass="30213">MRRCNKRDSAFLLNVTAVRQRRRFPTCLLRVRQCRAYGNTLLPFGSASVIRGASLIWFTSGGIYLISLGSSHSDADTFPDLWFTWTQQNAAKYRGVPFLTDGIILEVQRHLCTLYAARTLTSTQWKGDLHRAGVMGFIFQQTVPQAPSIMRWHAPSLSWFKLNTDGSSLGIQAWRGAAAIIRDSVEHMHLAYQVALGTGTSVLAELTAVWRGLEFALIHGLASFVVEVDATAVITLLQSHVSGKWEVQHLIMHPTVASGGRSARFQGGEWRS</sequence>
<dbReference type="EMBL" id="JACGWL010000529">
    <property type="protein sequence ID" value="KAK4383693.1"/>
    <property type="molecule type" value="Genomic_DNA"/>
</dbReference>
<dbReference type="Proteomes" id="UP001289374">
    <property type="component" value="Unassembled WGS sequence"/>
</dbReference>
<dbReference type="GO" id="GO:0004523">
    <property type="term" value="F:RNA-DNA hybrid ribonuclease activity"/>
    <property type="evidence" value="ECO:0007669"/>
    <property type="project" value="InterPro"/>
</dbReference>
<dbReference type="AlphaFoldDB" id="A0AAE1VXS9"/>
<feature type="domain" description="RNase H type-1" evidence="1">
    <location>
        <begin position="175"/>
        <end position="251"/>
    </location>
</feature>
<evidence type="ECO:0000313" key="2">
    <source>
        <dbReference type="EMBL" id="KAK4383693.1"/>
    </source>
</evidence>
<dbReference type="CDD" id="cd06222">
    <property type="entry name" value="RNase_H_like"/>
    <property type="match status" value="1"/>
</dbReference>
<dbReference type="InterPro" id="IPR036397">
    <property type="entry name" value="RNaseH_sf"/>
</dbReference>
<dbReference type="PANTHER" id="PTHR47723:SF19">
    <property type="entry name" value="POLYNUCLEOTIDYL TRANSFERASE, RIBONUCLEASE H-LIKE SUPERFAMILY PROTEIN"/>
    <property type="match status" value="1"/>
</dbReference>
<reference evidence="2" key="2">
    <citation type="journal article" date="2024" name="Plant">
        <title>Genomic evolution and insights into agronomic trait innovations of Sesamum species.</title>
        <authorList>
            <person name="Miao H."/>
            <person name="Wang L."/>
            <person name="Qu L."/>
            <person name="Liu H."/>
            <person name="Sun Y."/>
            <person name="Le M."/>
            <person name="Wang Q."/>
            <person name="Wei S."/>
            <person name="Zheng Y."/>
            <person name="Lin W."/>
            <person name="Duan Y."/>
            <person name="Cao H."/>
            <person name="Xiong S."/>
            <person name="Wang X."/>
            <person name="Wei L."/>
            <person name="Li C."/>
            <person name="Ma Q."/>
            <person name="Ju M."/>
            <person name="Zhao R."/>
            <person name="Li G."/>
            <person name="Mu C."/>
            <person name="Tian Q."/>
            <person name="Mei H."/>
            <person name="Zhang T."/>
            <person name="Gao T."/>
            <person name="Zhang H."/>
        </authorList>
    </citation>
    <scope>NUCLEOTIDE SEQUENCE</scope>
    <source>
        <strain evidence="2">K16</strain>
    </source>
</reference>
<dbReference type="Pfam" id="PF13456">
    <property type="entry name" value="RVT_3"/>
    <property type="match status" value="1"/>
</dbReference>
<dbReference type="InterPro" id="IPR012337">
    <property type="entry name" value="RNaseH-like_sf"/>
</dbReference>
<keyword evidence="3" id="KW-1185">Reference proteome</keyword>